<dbReference type="NCBIfam" id="TIGR00727">
    <property type="entry name" value="ISP4_OPT"/>
    <property type="match status" value="1"/>
</dbReference>
<keyword evidence="3" id="KW-0813">Transport</keyword>
<dbReference type="GO" id="GO:0035673">
    <property type="term" value="F:oligopeptide transmembrane transporter activity"/>
    <property type="evidence" value="ECO:0000318"/>
    <property type="project" value="GO_Central"/>
</dbReference>
<dbReference type="HOGENOM" id="CLU_004965_1_1_1"/>
<evidence type="ECO:0000313" key="12">
    <source>
        <dbReference type="Proteomes" id="UP000000591"/>
    </source>
</evidence>
<dbReference type="EMBL" id="AE016815">
    <property type="protein sequence ID" value="AAS50928.2"/>
    <property type="molecule type" value="Genomic_DNA"/>
</dbReference>
<feature type="transmembrane region" description="Helical" evidence="10">
    <location>
        <begin position="94"/>
        <end position="114"/>
    </location>
</feature>
<dbReference type="FunCoup" id="Q75D67">
    <property type="interactions" value="122"/>
</dbReference>
<feature type="transmembrane region" description="Helical" evidence="10">
    <location>
        <begin position="707"/>
        <end position="726"/>
    </location>
</feature>
<comment type="subcellular location">
    <subcellularLocation>
        <location evidence="1">Membrane</location>
        <topology evidence="1">Multi-pass membrane protein</topology>
    </subcellularLocation>
</comment>
<dbReference type="InterPro" id="IPR004813">
    <property type="entry name" value="OPT"/>
</dbReference>
<reference evidence="12" key="2">
    <citation type="journal article" date="2013" name="G3 (Bethesda)">
        <title>Genomes of Ashbya fungi isolated from insects reveal four mating-type loci, numerous translocations, lack of transposons, and distinct gene duplications.</title>
        <authorList>
            <person name="Dietrich F.S."/>
            <person name="Voegeli S."/>
            <person name="Kuo S."/>
            <person name="Philippsen P."/>
        </authorList>
    </citation>
    <scope>GENOME REANNOTATION</scope>
    <source>
        <strain evidence="12">ATCC 10895 / CBS 109.51 / FGSC 9923 / NRRL Y-1056</strain>
    </source>
</reference>
<feature type="transmembrane region" description="Helical" evidence="10">
    <location>
        <begin position="572"/>
        <end position="595"/>
    </location>
</feature>
<evidence type="ECO:0000256" key="3">
    <source>
        <dbReference type="ARBA" id="ARBA00022448"/>
    </source>
</evidence>
<evidence type="ECO:0000256" key="8">
    <source>
        <dbReference type="ARBA" id="ARBA00023136"/>
    </source>
</evidence>
<evidence type="ECO:0000256" key="1">
    <source>
        <dbReference type="ARBA" id="ARBA00004141"/>
    </source>
</evidence>
<reference evidence="11 12" key="1">
    <citation type="journal article" date="2004" name="Science">
        <title>The Ashbya gossypii genome as a tool for mapping the ancient Saccharomyces cerevisiae genome.</title>
        <authorList>
            <person name="Dietrich F.S."/>
            <person name="Voegeli S."/>
            <person name="Brachat S."/>
            <person name="Lerch A."/>
            <person name="Gates K."/>
            <person name="Steiner S."/>
            <person name="Mohr C."/>
            <person name="Pohlmann R."/>
            <person name="Luedi P."/>
            <person name="Choi S."/>
            <person name="Wing R.A."/>
            <person name="Flavier A."/>
            <person name="Gaffney T.D."/>
            <person name="Philippsen P."/>
        </authorList>
    </citation>
    <scope>NUCLEOTIDE SEQUENCE [LARGE SCALE GENOMIC DNA]</scope>
    <source>
        <strain evidence="12">ATCC 10895 / CBS 109.51 / FGSC 9923 / NRRL Y-1056</strain>
    </source>
</reference>
<dbReference type="GO" id="GO:0005794">
    <property type="term" value="C:Golgi apparatus"/>
    <property type="evidence" value="ECO:0007669"/>
    <property type="project" value="EnsemblFungi"/>
</dbReference>
<dbReference type="RefSeq" id="NP_983104.2">
    <property type="nucleotide sequence ID" value="NM_208457.2"/>
</dbReference>
<dbReference type="PANTHER" id="PTHR22601">
    <property type="entry name" value="ISP4 LIKE PROTEIN"/>
    <property type="match status" value="1"/>
</dbReference>
<dbReference type="Pfam" id="PF03169">
    <property type="entry name" value="OPT"/>
    <property type="match status" value="1"/>
</dbReference>
<evidence type="ECO:0000256" key="2">
    <source>
        <dbReference type="ARBA" id="ARBA00008807"/>
    </source>
</evidence>
<dbReference type="Proteomes" id="UP000000591">
    <property type="component" value="Chromosome II"/>
</dbReference>
<feature type="transmembrane region" description="Helical" evidence="10">
    <location>
        <begin position="262"/>
        <end position="280"/>
    </location>
</feature>
<evidence type="ECO:0000256" key="6">
    <source>
        <dbReference type="ARBA" id="ARBA00022927"/>
    </source>
</evidence>
<dbReference type="GeneID" id="4619214"/>
<dbReference type="GO" id="GO:0015031">
    <property type="term" value="P:protein transport"/>
    <property type="evidence" value="ECO:0007669"/>
    <property type="project" value="UniProtKB-KW"/>
</dbReference>
<feature type="compositionally biased region" description="Basic and acidic residues" evidence="9">
    <location>
        <begin position="44"/>
        <end position="54"/>
    </location>
</feature>
<dbReference type="NCBIfam" id="TIGR00728">
    <property type="entry name" value="OPT_sfam"/>
    <property type="match status" value="1"/>
</dbReference>
<feature type="transmembrane region" description="Helical" evidence="10">
    <location>
        <begin position="738"/>
        <end position="759"/>
    </location>
</feature>
<dbReference type="InParanoid" id="Q75D67"/>
<keyword evidence="8 10" id="KW-0472">Membrane</keyword>
<dbReference type="KEGG" id="ago:AGOS_ABR156W"/>
<feature type="transmembrane region" description="Helical" evidence="10">
    <location>
        <begin position="168"/>
        <end position="190"/>
    </location>
</feature>
<feature type="transmembrane region" description="Helical" evidence="10">
    <location>
        <begin position="467"/>
        <end position="488"/>
    </location>
</feature>
<dbReference type="GO" id="GO:1901584">
    <property type="term" value="F:tetrapeptide transmembrane transporter activity"/>
    <property type="evidence" value="ECO:0007669"/>
    <property type="project" value="EnsemblFungi"/>
</dbReference>
<dbReference type="AlphaFoldDB" id="Q75D67"/>
<feature type="transmembrane region" description="Helical" evidence="10">
    <location>
        <begin position="338"/>
        <end position="359"/>
    </location>
</feature>
<feature type="transmembrane region" description="Helical" evidence="10">
    <location>
        <begin position="202"/>
        <end position="227"/>
    </location>
</feature>
<accession>Q75D67</accession>
<keyword evidence="5" id="KW-0571">Peptide transport</keyword>
<evidence type="ECO:0000256" key="9">
    <source>
        <dbReference type="SAM" id="MobiDB-lite"/>
    </source>
</evidence>
<keyword evidence="7 10" id="KW-1133">Transmembrane helix</keyword>
<dbReference type="OMA" id="LTWWAFL"/>
<keyword evidence="12" id="KW-1185">Reference proteome</keyword>
<sequence length="796" mass="89639">MADLSGTAVKREPEKGPASALDTTGDLPHIYDTVSVETPGPFETSEKKVDKEGADTEGDSGEFTDVLVEDDSPYPEVRAAVPSFDDTTMLQNTVRMWTIGLLMTTIGSAVNMLFSMHAPSMAVSTFVTSMLAWPLGRFWARWVPNVRIFGRFGGPFLNPGPFSLKEHALITVMGNISFGGGAAYATDILLSMNMFYKRDYGWLFDLLAIWSTQCIGFSLAGLCYKILITPPLMIWPSTLVQCTFLSNIHIHNNKVANGWKVSRLKFFMIIFIAGFIYYWLPGYLFQALSSFAWVTWIAPKNVVVNQIFGSSTGLGLLPITFDWNQIAGYVGSPLVPPISAIFTILCSMVTIFWIVVPIVHYSNTWYGNYVPISDSTSMDRFQQRYNVTKVVNQRLSLDLEAYHSYSRLYLPTTFAISYGMSFASVMATISHTACFHWRTIYNGVRNINTQDRDVHARLMERYKAPPYWWYLVTFFVFLALSIATVRAWDTQLPVWALFLALAIAGFFLLPVGIIYALTNMAVGLNVITEFIIGYMLPGRPIAMMFFKTFGYITNSQAITFAQDMKLGHYLKVAPKLMFTAQFIATIWGSTVQIAVLRWSEANIKGLCTKAQPGHFTCPGATVFFTASIIWGVIGPQRMFSAGQMYSSLNYFFVLGFFLPIVNWLILSKWPKRFEKSGRGLKFVAKYLSWPVFFSGTGLIPPATPYNYGSYCIVGIFFGYFIKRYYFQWWCKYNYSLSAALDIGLAWGALIIFFSTGIAVRKAPVWWGNTVIDTLDTNGQAIKYILQEGEYFDRASP</sequence>
<evidence type="ECO:0000256" key="10">
    <source>
        <dbReference type="SAM" id="Phobius"/>
    </source>
</evidence>
<dbReference type="GO" id="GO:0005886">
    <property type="term" value="C:plasma membrane"/>
    <property type="evidence" value="ECO:0000318"/>
    <property type="project" value="GO_Central"/>
</dbReference>
<evidence type="ECO:0000313" key="11">
    <source>
        <dbReference type="EMBL" id="AAS50928.2"/>
    </source>
</evidence>
<dbReference type="eggNOG" id="KOG2262">
    <property type="taxonomic scope" value="Eukaryota"/>
</dbReference>
<feature type="transmembrane region" description="Helical" evidence="10">
    <location>
        <begin position="615"/>
        <end position="633"/>
    </location>
</feature>
<evidence type="ECO:0000256" key="4">
    <source>
        <dbReference type="ARBA" id="ARBA00022692"/>
    </source>
</evidence>
<dbReference type="InterPro" id="IPR004648">
    <property type="entry name" value="Oligpept_transpt"/>
</dbReference>
<evidence type="ECO:0000256" key="5">
    <source>
        <dbReference type="ARBA" id="ARBA00022856"/>
    </source>
</evidence>
<comment type="similarity">
    <text evidence="2">Belongs to the oligopeptide OPT transporter family.</text>
</comment>
<protein>
    <submittedName>
        <fullName evidence="11">ABR156Wp</fullName>
    </submittedName>
</protein>
<keyword evidence="6" id="KW-0653">Protein transport</keyword>
<feature type="transmembrane region" description="Helical" evidence="10">
    <location>
        <begin position="494"/>
        <end position="518"/>
    </location>
</feature>
<feature type="transmembrane region" description="Helical" evidence="10">
    <location>
        <begin position="648"/>
        <end position="666"/>
    </location>
</feature>
<proteinExistence type="inferred from homology"/>
<name>Q75D67_EREGS</name>
<evidence type="ECO:0000256" key="7">
    <source>
        <dbReference type="ARBA" id="ARBA00022989"/>
    </source>
</evidence>
<feature type="region of interest" description="Disordered" evidence="9">
    <location>
        <begin position="1"/>
        <end position="62"/>
    </location>
</feature>
<gene>
    <name evidence="11" type="ORF">AGOS_ABR156W</name>
</gene>
<dbReference type="OrthoDB" id="9986677at2759"/>
<feature type="transmembrane region" description="Helical" evidence="10">
    <location>
        <begin position="530"/>
        <end position="552"/>
    </location>
</feature>
<organism evidence="11 12">
    <name type="scientific">Eremothecium gossypii (strain ATCC 10895 / CBS 109.51 / FGSC 9923 / NRRL Y-1056)</name>
    <name type="common">Yeast</name>
    <name type="synonym">Ashbya gossypii</name>
    <dbReference type="NCBI Taxonomy" id="284811"/>
    <lineage>
        <taxon>Eukaryota</taxon>
        <taxon>Fungi</taxon>
        <taxon>Dikarya</taxon>
        <taxon>Ascomycota</taxon>
        <taxon>Saccharomycotina</taxon>
        <taxon>Saccharomycetes</taxon>
        <taxon>Saccharomycetales</taxon>
        <taxon>Saccharomycetaceae</taxon>
        <taxon>Eremothecium</taxon>
    </lineage>
</organism>
<keyword evidence="4 10" id="KW-0812">Transmembrane</keyword>